<dbReference type="AlphaFoldDB" id="A0A0M0BUQ2"/>
<evidence type="ECO:0000313" key="3">
    <source>
        <dbReference type="Proteomes" id="UP000037237"/>
    </source>
</evidence>
<name>A0A0M0BUQ2_9ARCH</name>
<comment type="caution">
    <text evidence="2">The sequence shown here is derived from an EMBL/GenBank/DDBJ whole genome shotgun (WGS) entry which is preliminary data.</text>
</comment>
<evidence type="ECO:0008006" key="4">
    <source>
        <dbReference type="Google" id="ProtNLM"/>
    </source>
</evidence>
<reference evidence="2 3" key="1">
    <citation type="submission" date="2015-06" db="EMBL/GenBank/DDBJ databases">
        <title>New insights into the roles of widespread benthic archaea in carbon and nitrogen cycling.</title>
        <authorList>
            <person name="Lazar C.S."/>
            <person name="Baker B.J."/>
            <person name="Seitz K.W."/>
            <person name="Hyde A.S."/>
            <person name="Dick G.J."/>
            <person name="Hinrichs K.-U."/>
            <person name="Teske A.P."/>
        </authorList>
    </citation>
    <scope>NUCLEOTIDE SEQUENCE [LARGE SCALE GENOMIC DNA]</scope>
    <source>
        <strain evidence="2">SG8-32-1</strain>
    </source>
</reference>
<protein>
    <recommendedName>
        <fullName evidence="4">DUF5320 domain-containing protein</fullName>
    </recommendedName>
</protein>
<sequence length="129" mass="14294">MPTGDKTGPIGQGPMTGRAAGYCAGYSVPGFMNPINGYGKGFGRGCGRGWGRRFGRERFVYPQPVAVQPAYQNVYPPLAQTKSPRQEIAELENYKLSLDVQKGDLERELDDVTARIEELQKTILRKNDQ</sequence>
<gene>
    <name evidence="2" type="ORF">AC477_03110</name>
</gene>
<accession>A0A0M0BUQ2</accession>
<feature type="coiled-coil region" evidence="1">
    <location>
        <begin position="102"/>
        <end position="129"/>
    </location>
</feature>
<dbReference type="EMBL" id="LFWU01000070">
    <property type="protein sequence ID" value="KON32347.1"/>
    <property type="molecule type" value="Genomic_DNA"/>
</dbReference>
<proteinExistence type="predicted"/>
<dbReference type="Pfam" id="PF17253">
    <property type="entry name" value="DUF5320"/>
    <property type="match status" value="1"/>
</dbReference>
<organism evidence="2 3">
    <name type="scientific">miscellaneous Crenarchaeota group-1 archaeon SG8-32-1</name>
    <dbReference type="NCBI Taxonomy" id="1685124"/>
    <lineage>
        <taxon>Archaea</taxon>
        <taxon>Candidatus Bathyarchaeota</taxon>
        <taxon>MCG-1</taxon>
    </lineage>
</organism>
<dbReference type="InterPro" id="IPR035205">
    <property type="entry name" value="DUF5320"/>
</dbReference>
<keyword evidence="1" id="KW-0175">Coiled coil</keyword>
<dbReference type="Proteomes" id="UP000037237">
    <property type="component" value="Unassembled WGS sequence"/>
</dbReference>
<evidence type="ECO:0000313" key="2">
    <source>
        <dbReference type="EMBL" id="KON32347.1"/>
    </source>
</evidence>
<evidence type="ECO:0000256" key="1">
    <source>
        <dbReference type="SAM" id="Coils"/>
    </source>
</evidence>